<protein>
    <recommendedName>
        <fullName evidence="1">O-acyltransferase WSD1 C-terminal domain-containing protein</fullName>
    </recommendedName>
</protein>
<reference evidence="2" key="1">
    <citation type="journal article" date="2014" name="Int. J. Syst. Evol. Microbiol.">
        <title>Complete genome of a new Firmicutes species belonging to the dominant human colonic microbiota ('Ruminococcus bicirculans') reveals two chromosomes and a selective capacity to utilize plant glucans.</title>
        <authorList>
            <consortium name="NISC Comparative Sequencing Program"/>
            <person name="Wegmann U."/>
            <person name="Louis P."/>
            <person name="Goesmann A."/>
            <person name="Henrissat B."/>
            <person name="Duncan S.H."/>
            <person name="Flint H.J."/>
        </authorList>
    </citation>
    <scope>NUCLEOTIDE SEQUENCE</scope>
    <source>
        <strain evidence="2">NBRC 110608</strain>
    </source>
</reference>
<dbReference type="Pfam" id="PF06974">
    <property type="entry name" value="WS_DGAT_C"/>
    <property type="match status" value="1"/>
</dbReference>
<evidence type="ECO:0000259" key="1">
    <source>
        <dbReference type="Pfam" id="PF06974"/>
    </source>
</evidence>
<name>A0ABM8HD02_9MICO</name>
<accession>A0ABM8HD02</accession>
<proteinExistence type="predicted"/>
<feature type="domain" description="O-acyltransferase WSD1 C-terminal" evidence="1">
    <location>
        <begin position="2"/>
        <end position="139"/>
    </location>
</feature>
<sequence length="145" mass="15213">MVDLPVGEPSPTMRLHQVAYSMHQQMESSQAMTAAALREIAGFAPPTLHSLGARVGSAMTRRISNLVVTNVPGPQQPLYAGDARMVASYPVIPLGKGQALSIGLTSYDGGVYFGLNADRAAMPDLDVLGQCLTDALAELGEDEAS</sequence>
<organism evidence="2">
    <name type="scientific">Barrientosiimonas endolithica</name>
    <dbReference type="NCBI Taxonomy" id="1535208"/>
    <lineage>
        <taxon>Bacteria</taxon>
        <taxon>Bacillati</taxon>
        <taxon>Actinomycetota</taxon>
        <taxon>Actinomycetes</taxon>
        <taxon>Micrococcales</taxon>
        <taxon>Dermacoccaceae</taxon>
        <taxon>Barrientosiimonas</taxon>
    </lineage>
</organism>
<dbReference type="InterPro" id="IPR009721">
    <property type="entry name" value="O-acyltransferase_WSD1_C"/>
</dbReference>
<dbReference type="EMBL" id="AP027735">
    <property type="protein sequence ID" value="BDZ58837.1"/>
    <property type="molecule type" value="Genomic_DNA"/>
</dbReference>
<evidence type="ECO:0000313" key="2">
    <source>
        <dbReference type="EMBL" id="BDZ58837.1"/>
    </source>
</evidence>
<gene>
    <name evidence="2" type="ORF">GCM10025872_24940</name>
</gene>
<reference evidence="2" key="2">
    <citation type="submission" date="2023-02" db="EMBL/GenBank/DDBJ databases">
        <authorList>
            <person name="Sun Q."/>
            <person name="Mori K."/>
        </authorList>
    </citation>
    <scope>NUCLEOTIDE SEQUENCE</scope>
    <source>
        <strain evidence="2">NBRC 110608</strain>
    </source>
</reference>